<keyword evidence="2" id="KW-0813">Transport</keyword>
<dbReference type="AlphaFoldDB" id="A0A1Z5JKB6"/>
<evidence type="ECO:0000256" key="3">
    <source>
        <dbReference type="ARBA" id="ARBA00022483"/>
    </source>
</evidence>
<dbReference type="InParanoid" id="A0A1Z5JKB6"/>
<feature type="region of interest" description="Disordered" evidence="4">
    <location>
        <begin position="677"/>
        <end position="699"/>
    </location>
</feature>
<dbReference type="SUPFAM" id="SSF74788">
    <property type="entry name" value="Cullin repeat-like"/>
    <property type="match status" value="1"/>
</dbReference>
<dbReference type="EMBL" id="BDSP01000078">
    <property type="protein sequence ID" value="GAX14292.1"/>
    <property type="molecule type" value="Genomic_DNA"/>
</dbReference>
<organism evidence="6 7">
    <name type="scientific">Fistulifera solaris</name>
    <name type="common">Oleaginous diatom</name>
    <dbReference type="NCBI Taxonomy" id="1519565"/>
    <lineage>
        <taxon>Eukaryota</taxon>
        <taxon>Sar</taxon>
        <taxon>Stramenopiles</taxon>
        <taxon>Ochrophyta</taxon>
        <taxon>Bacillariophyta</taxon>
        <taxon>Bacillariophyceae</taxon>
        <taxon>Bacillariophycidae</taxon>
        <taxon>Naviculales</taxon>
        <taxon>Naviculaceae</taxon>
        <taxon>Fistulifera</taxon>
    </lineage>
</organism>
<evidence type="ECO:0000313" key="6">
    <source>
        <dbReference type="EMBL" id="GAX14292.1"/>
    </source>
</evidence>
<dbReference type="InterPro" id="IPR033961">
    <property type="entry name" value="Exo84"/>
</dbReference>
<evidence type="ECO:0000259" key="5">
    <source>
        <dbReference type="PROSITE" id="PS50003"/>
    </source>
</evidence>
<dbReference type="InterPro" id="IPR001849">
    <property type="entry name" value="PH_domain"/>
</dbReference>
<comment type="similarity">
    <text evidence="1">Belongs to the EXO84 family.</text>
</comment>
<dbReference type="PANTHER" id="PTHR21426:SF12">
    <property type="entry name" value="EXOCYST COMPLEX COMPONENT 8"/>
    <property type="match status" value="1"/>
</dbReference>
<feature type="region of interest" description="Disordered" evidence="4">
    <location>
        <begin position="405"/>
        <end position="429"/>
    </location>
</feature>
<proteinExistence type="inferred from homology"/>
<sequence length="781" mass="86688">MSGGTLDRTEQISFRMDEEEPGRYLPMVKKGEIQREFEPEDMPRVLDFDGAVEAPIDGTLMFCVEAGQEETKFYTYHFCLRGGFLFYFDIEDVDDNAGPYVTYHGPPKGVVPLDNVEVDYPPGGRRLFREHAQSEASRGYEIVMRHEPAEEGEEFRAPSFLVADSLTRREKWADAIRSRSEMKLPTLLRAGYSSARMAATAVGANDTPAPSATQSTKASVRNEENIDSNKLSSSKGAAGKLSNMHQQVLRVSDDTNLAGAVMEFGTADFDETAWLNHFFQSHNDADAVAKCEAMEKWQMDMKRDLKGAVLEQYEYFVQASGEMTTMGQEVTALKDQIEKQKVILNEMKAIDFTGSTNDDDRDEIMGREQDEDELPEDDLDAGRFGRKGVDEKTFFSELSSLDEGLASGQRRSRDAEEEEDIEDAPPIDVPDWLDDTVEDIESFVRECRYSDAIELYLKAKSEIADLMDKHERPTAYRLTLKQRDTLRSIKKQLEALGQKISDRLDDSLRRRNEAIRQVSKRERGDMAALLMPTISPCAINDDALYLQLLVKMGRNKEAADAFIARRSLVLLDTLNESPISGAGSVDLVIYAAQLSQSFFSSLATSVESFLDLFLSSHSNMNGEANEDISMDASSLQSLSSKNLPAGATASVVLWCDAELTKFANAFGGARILSNLALSPPPRDEPKKPRVVGGGPAEDGMKDRKTALDVAAQCIDQAFSYAAANLDGVGLPLTPRLAECIRARLKGCEAEISLLLDDKWDHLTKTWRSGGEELNGSDHMGI</sequence>
<dbReference type="PANTHER" id="PTHR21426">
    <property type="entry name" value="EXOCYST COMPLEX COMPONENT 8"/>
    <property type="match status" value="1"/>
</dbReference>
<dbReference type="SMART" id="SM00233">
    <property type="entry name" value="PH"/>
    <property type="match status" value="1"/>
</dbReference>
<keyword evidence="3" id="KW-0268">Exocytosis</keyword>
<feature type="compositionally biased region" description="Acidic residues" evidence="4">
    <location>
        <begin position="369"/>
        <end position="379"/>
    </location>
</feature>
<feature type="compositionally biased region" description="Polar residues" evidence="4">
    <location>
        <begin position="208"/>
        <end position="219"/>
    </location>
</feature>
<feature type="region of interest" description="Disordered" evidence="4">
    <location>
        <begin position="203"/>
        <end position="239"/>
    </location>
</feature>
<dbReference type="GO" id="GO:0006893">
    <property type="term" value="P:Golgi to plasma membrane transport"/>
    <property type="evidence" value="ECO:0007669"/>
    <property type="project" value="TreeGrafter"/>
</dbReference>
<feature type="compositionally biased region" description="Acidic residues" evidence="4">
    <location>
        <begin position="415"/>
        <end position="429"/>
    </location>
</feature>
<dbReference type="GO" id="GO:0008104">
    <property type="term" value="P:intracellular protein localization"/>
    <property type="evidence" value="ECO:0007669"/>
    <property type="project" value="TreeGrafter"/>
</dbReference>
<dbReference type="OrthoDB" id="39259at2759"/>
<feature type="domain" description="PH" evidence="5">
    <location>
        <begin position="53"/>
        <end position="181"/>
    </location>
</feature>
<feature type="region of interest" description="Disordered" evidence="4">
    <location>
        <begin position="352"/>
        <end position="383"/>
    </location>
</feature>
<evidence type="ECO:0000256" key="4">
    <source>
        <dbReference type="SAM" id="MobiDB-lite"/>
    </source>
</evidence>
<evidence type="ECO:0000256" key="2">
    <source>
        <dbReference type="ARBA" id="ARBA00022448"/>
    </source>
</evidence>
<dbReference type="Proteomes" id="UP000198406">
    <property type="component" value="Unassembled WGS sequence"/>
</dbReference>
<dbReference type="PROSITE" id="PS50003">
    <property type="entry name" value="PH_DOMAIN"/>
    <property type="match status" value="1"/>
</dbReference>
<dbReference type="GO" id="GO:0000145">
    <property type="term" value="C:exocyst"/>
    <property type="evidence" value="ECO:0007669"/>
    <property type="project" value="InterPro"/>
</dbReference>
<reference evidence="6 7" key="1">
    <citation type="journal article" date="2015" name="Plant Cell">
        <title>Oil accumulation by the oleaginous diatom Fistulifera solaris as revealed by the genome and transcriptome.</title>
        <authorList>
            <person name="Tanaka T."/>
            <person name="Maeda Y."/>
            <person name="Veluchamy A."/>
            <person name="Tanaka M."/>
            <person name="Abida H."/>
            <person name="Marechal E."/>
            <person name="Bowler C."/>
            <person name="Muto M."/>
            <person name="Sunaga Y."/>
            <person name="Tanaka M."/>
            <person name="Yoshino T."/>
            <person name="Taniguchi T."/>
            <person name="Fukuda Y."/>
            <person name="Nemoto M."/>
            <person name="Matsumoto M."/>
            <person name="Wong P.S."/>
            <person name="Aburatani S."/>
            <person name="Fujibuchi W."/>
        </authorList>
    </citation>
    <scope>NUCLEOTIDE SEQUENCE [LARGE SCALE GENOMIC DNA]</scope>
    <source>
        <strain evidence="6 7">JPCC DA0580</strain>
    </source>
</reference>
<evidence type="ECO:0000256" key="1">
    <source>
        <dbReference type="ARBA" id="ARBA00007210"/>
    </source>
</evidence>
<evidence type="ECO:0000313" key="7">
    <source>
        <dbReference type="Proteomes" id="UP000198406"/>
    </source>
</evidence>
<comment type="caution">
    <text evidence="6">The sequence shown here is derived from an EMBL/GenBank/DDBJ whole genome shotgun (WGS) entry which is preliminary data.</text>
</comment>
<dbReference type="GO" id="GO:0006887">
    <property type="term" value="P:exocytosis"/>
    <property type="evidence" value="ECO:0007669"/>
    <property type="project" value="UniProtKB-KW"/>
</dbReference>
<dbReference type="InterPro" id="IPR016159">
    <property type="entry name" value="Cullin_repeat-like_dom_sf"/>
</dbReference>
<gene>
    <name evidence="6" type="ORF">FisN_1Hh488</name>
</gene>
<name>A0A1Z5JKB6_FISSO</name>
<keyword evidence="7" id="KW-1185">Reference proteome</keyword>
<accession>A0A1Z5JKB6</accession>
<protein>
    <recommendedName>
        <fullName evidence="5">PH domain-containing protein</fullName>
    </recommendedName>
</protein>